<organism evidence="1 2">
    <name type="scientific">Nocardia jinanensis</name>
    <dbReference type="NCBI Taxonomy" id="382504"/>
    <lineage>
        <taxon>Bacteria</taxon>
        <taxon>Bacillati</taxon>
        <taxon>Actinomycetota</taxon>
        <taxon>Actinomycetes</taxon>
        <taxon>Mycobacteriales</taxon>
        <taxon>Nocardiaceae</taxon>
        <taxon>Nocardia</taxon>
    </lineage>
</organism>
<gene>
    <name evidence="1" type="ORF">GCM10011588_11760</name>
</gene>
<name>A0A917RAP7_9NOCA</name>
<evidence type="ECO:0000313" key="2">
    <source>
        <dbReference type="Proteomes" id="UP000638263"/>
    </source>
</evidence>
<dbReference type="PANTHER" id="PTHR34817:SF1">
    <property type="entry name" value="NUCLEOTIDYLTRANSFERASE"/>
    <property type="match status" value="1"/>
</dbReference>
<comment type="caution">
    <text evidence="1">The sequence shown here is derived from an EMBL/GenBank/DDBJ whole genome shotgun (WGS) entry which is preliminary data.</text>
</comment>
<dbReference type="Proteomes" id="UP000638263">
    <property type="component" value="Unassembled WGS sequence"/>
</dbReference>
<sequence>MTGPQQLLLEGVVGSRAYGLAGPASDTDYAGIYVEPTRNLLGLHPPVKQTRQGRAGADATYHEIGKAMRLMLSCNPTATEILWLDEYTVGSDFGRELVALRGCFLSAARVRDAFYGYATSQAERLTRGNFGEDRQGRREKHARHTMRLLWQGYELYTTGRLPIRVPDPDRYHAFGRSVGADPRATAVRALLAEYTARFDEATCALPDAPDEAPLDDLLQRVRRAHFDSPEAAAGDSRAL</sequence>
<keyword evidence="2" id="KW-1185">Reference proteome</keyword>
<evidence type="ECO:0000313" key="1">
    <source>
        <dbReference type="EMBL" id="GGK98825.1"/>
    </source>
</evidence>
<reference evidence="1" key="1">
    <citation type="journal article" date="2014" name="Int. J. Syst. Evol. Microbiol.">
        <title>Complete genome sequence of Corynebacterium casei LMG S-19264T (=DSM 44701T), isolated from a smear-ripened cheese.</title>
        <authorList>
            <consortium name="US DOE Joint Genome Institute (JGI-PGF)"/>
            <person name="Walter F."/>
            <person name="Albersmeier A."/>
            <person name="Kalinowski J."/>
            <person name="Ruckert C."/>
        </authorList>
    </citation>
    <scope>NUCLEOTIDE SEQUENCE</scope>
    <source>
        <strain evidence="1">CGMCC 4.3508</strain>
    </source>
</reference>
<reference evidence="1" key="2">
    <citation type="submission" date="2020-09" db="EMBL/GenBank/DDBJ databases">
        <authorList>
            <person name="Sun Q."/>
            <person name="Zhou Y."/>
        </authorList>
    </citation>
    <scope>NUCLEOTIDE SEQUENCE</scope>
    <source>
        <strain evidence="1">CGMCC 4.3508</strain>
    </source>
</reference>
<proteinExistence type="predicted"/>
<dbReference type="InterPro" id="IPR018775">
    <property type="entry name" value="RlaP"/>
</dbReference>
<accession>A0A917RAP7</accession>
<dbReference type="EMBL" id="BMMH01000002">
    <property type="protein sequence ID" value="GGK98825.1"/>
    <property type="molecule type" value="Genomic_DNA"/>
</dbReference>
<protein>
    <submittedName>
        <fullName evidence="1">Nucleotidyltransferase</fullName>
    </submittedName>
</protein>
<dbReference type="Pfam" id="PF10127">
    <property type="entry name" value="RlaP"/>
    <property type="match status" value="1"/>
</dbReference>
<dbReference type="RefSeq" id="WP_062997116.1">
    <property type="nucleotide sequence ID" value="NZ_BMMH01000002.1"/>
</dbReference>
<dbReference type="PANTHER" id="PTHR34817">
    <property type="entry name" value="NUCLEOTIDYLTRANSFERASE"/>
    <property type="match status" value="1"/>
</dbReference>
<dbReference type="AlphaFoldDB" id="A0A917RAP7"/>